<keyword evidence="3" id="KW-1185">Reference proteome</keyword>
<evidence type="ECO:0000259" key="1">
    <source>
        <dbReference type="Pfam" id="PF23310"/>
    </source>
</evidence>
<dbReference type="Pfam" id="PF23310">
    <property type="entry name" value="TPR_27"/>
    <property type="match status" value="1"/>
</dbReference>
<gene>
    <name evidence="2" type="ORF">LSAT_V11C200053920</name>
</gene>
<feature type="domain" description="At2g35280-like TPR" evidence="1">
    <location>
        <begin position="54"/>
        <end position="136"/>
    </location>
</feature>
<reference evidence="2 3" key="1">
    <citation type="journal article" date="2017" name="Nat. Commun.">
        <title>Genome assembly with in vitro proximity ligation data and whole-genome triplication in lettuce.</title>
        <authorList>
            <person name="Reyes-Chin-Wo S."/>
            <person name="Wang Z."/>
            <person name="Yang X."/>
            <person name="Kozik A."/>
            <person name="Arikit S."/>
            <person name="Song C."/>
            <person name="Xia L."/>
            <person name="Froenicke L."/>
            <person name="Lavelle D.O."/>
            <person name="Truco M.J."/>
            <person name="Xia R."/>
            <person name="Zhu S."/>
            <person name="Xu C."/>
            <person name="Xu H."/>
            <person name="Xu X."/>
            <person name="Cox K."/>
            <person name="Korf I."/>
            <person name="Meyers B.C."/>
            <person name="Michelmore R.W."/>
        </authorList>
    </citation>
    <scope>NUCLEOTIDE SEQUENCE [LARGE SCALE GENOMIC DNA]</scope>
    <source>
        <strain evidence="3">cv. Salinas</strain>
        <tissue evidence="2">Seedlings</tissue>
    </source>
</reference>
<proteinExistence type="predicted"/>
<organism evidence="2 3">
    <name type="scientific">Lactuca sativa</name>
    <name type="common">Garden lettuce</name>
    <dbReference type="NCBI Taxonomy" id="4236"/>
    <lineage>
        <taxon>Eukaryota</taxon>
        <taxon>Viridiplantae</taxon>
        <taxon>Streptophyta</taxon>
        <taxon>Embryophyta</taxon>
        <taxon>Tracheophyta</taxon>
        <taxon>Spermatophyta</taxon>
        <taxon>Magnoliopsida</taxon>
        <taxon>eudicotyledons</taxon>
        <taxon>Gunneridae</taxon>
        <taxon>Pentapetalae</taxon>
        <taxon>asterids</taxon>
        <taxon>campanulids</taxon>
        <taxon>Asterales</taxon>
        <taxon>Asteraceae</taxon>
        <taxon>Cichorioideae</taxon>
        <taxon>Cichorieae</taxon>
        <taxon>Lactucinae</taxon>
        <taxon>Lactuca</taxon>
    </lineage>
</organism>
<dbReference type="InterPro" id="IPR057136">
    <property type="entry name" value="At2g35280_TPR_dom"/>
</dbReference>
<comment type="caution">
    <text evidence="2">The sequence shown here is derived from an EMBL/GenBank/DDBJ whole genome shotgun (WGS) entry which is preliminary data.</text>
</comment>
<sequence length="160" mass="18603">MIEKIVTMVGGKSPIDAFKCQLVCKLFRDSATLDTIYQTMDKKRLRFRPFSADMYEVLRRCRKLNNPYILFNYGMLGEDDAGKQLLQYATDKGQLDAIFVLGMLLMAEGSERKQEALIMLNNAYINTRRCWNLRQTCYKVRSHLDACLVEFAKMFDISLE</sequence>
<name>A0A9R1XRU2_LACSA</name>
<dbReference type="PANTHER" id="PTHR33784:SF10">
    <property type="entry name" value="F-BOX PROTEIN"/>
    <property type="match status" value="1"/>
</dbReference>
<evidence type="ECO:0000313" key="3">
    <source>
        <dbReference type="Proteomes" id="UP000235145"/>
    </source>
</evidence>
<dbReference type="AlphaFoldDB" id="A0A9R1XRU2"/>
<accession>A0A9R1XRU2</accession>
<protein>
    <recommendedName>
        <fullName evidence="1">At2g35280-like TPR domain-containing protein</fullName>
    </recommendedName>
</protein>
<evidence type="ECO:0000313" key="2">
    <source>
        <dbReference type="EMBL" id="KAJ0223119.1"/>
    </source>
</evidence>
<dbReference type="EMBL" id="NBSK02000002">
    <property type="protein sequence ID" value="KAJ0223119.1"/>
    <property type="molecule type" value="Genomic_DNA"/>
</dbReference>
<dbReference type="Proteomes" id="UP000235145">
    <property type="component" value="Unassembled WGS sequence"/>
</dbReference>
<dbReference type="InterPro" id="IPR040338">
    <property type="entry name" value="At1g67623-like"/>
</dbReference>
<dbReference type="PANTHER" id="PTHR33784">
    <property type="entry name" value="OS05G0482100 PROTEIN"/>
    <property type="match status" value="1"/>
</dbReference>